<dbReference type="EMBL" id="WHWB01034417">
    <property type="protein sequence ID" value="KAJ7410260.1"/>
    <property type="molecule type" value="Genomic_DNA"/>
</dbReference>
<organism evidence="1 2">
    <name type="scientific">Willisornis vidua</name>
    <name type="common">Xingu scale-backed antbird</name>
    <dbReference type="NCBI Taxonomy" id="1566151"/>
    <lineage>
        <taxon>Eukaryota</taxon>
        <taxon>Metazoa</taxon>
        <taxon>Chordata</taxon>
        <taxon>Craniata</taxon>
        <taxon>Vertebrata</taxon>
        <taxon>Euteleostomi</taxon>
        <taxon>Archelosauria</taxon>
        <taxon>Archosauria</taxon>
        <taxon>Dinosauria</taxon>
        <taxon>Saurischia</taxon>
        <taxon>Theropoda</taxon>
        <taxon>Coelurosauria</taxon>
        <taxon>Aves</taxon>
        <taxon>Neognathae</taxon>
        <taxon>Neoaves</taxon>
        <taxon>Telluraves</taxon>
        <taxon>Australaves</taxon>
        <taxon>Passeriformes</taxon>
        <taxon>Thamnophilidae</taxon>
        <taxon>Willisornis</taxon>
    </lineage>
</organism>
<proteinExistence type="predicted"/>
<gene>
    <name evidence="1" type="ORF">WISP_109924</name>
</gene>
<evidence type="ECO:0000313" key="1">
    <source>
        <dbReference type="EMBL" id="KAJ7410260.1"/>
    </source>
</evidence>
<dbReference type="Proteomes" id="UP001145742">
    <property type="component" value="Unassembled WGS sequence"/>
</dbReference>
<accession>A0ABQ9CW22</accession>
<comment type="caution">
    <text evidence="1">The sequence shown here is derived from an EMBL/GenBank/DDBJ whole genome shotgun (WGS) entry which is preliminary data.</text>
</comment>
<reference evidence="1" key="1">
    <citation type="submission" date="2019-10" db="EMBL/GenBank/DDBJ databases">
        <authorList>
            <person name="Soares A.E.R."/>
            <person name="Aleixo A."/>
            <person name="Schneider P."/>
            <person name="Miyaki C.Y."/>
            <person name="Schneider M.P."/>
            <person name="Mello C."/>
            <person name="Vasconcelos A.T.R."/>
        </authorList>
    </citation>
    <scope>NUCLEOTIDE SEQUENCE</scope>
    <source>
        <tissue evidence="1">Muscle</tissue>
    </source>
</reference>
<protein>
    <submittedName>
        <fullName evidence="1">Cd99 antigen-like</fullName>
    </submittedName>
</protein>
<sequence>MVKGLEGKPYEEQLRSLDLFSLEKRRLRIDFIMVFNNLTKRSGGADTDRFSVVTSERTQGNGMRLCQGSRARSWTLMILVGPFNSK</sequence>
<name>A0ABQ9CW22_9PASS</name>
<keyword evidence="2" id="KW-1185">Reference proteome</keyword>
<evidence type="ECO:0000313" key="2">
    <source>
        <dbReference type="Proteomes" id="UP001145742"/>
    </source>
</evidence>